<dbReference type="InterPro" id="IPR007527">
    <property type="entry name" value="Znf_SWIM"/>
</dbReference>
<keyword evidence="4" id="KW-1185">Reference proteome</keyword>
<gene>
    <name evidence="3" type="ORF">J8F10_14460</name>
</gene>
<dbReference type="RefSeq" id="WP_210654643.1">
    <property type="nucleotide sequence ID" value="NZ_JAGKQQ010000001.1"/>
</dbReference>
<evidence type="ECO:0000313" key="4">
    <source>
        <dbReference type="Proteomes" id="UP000676565"/>
    </source>
</evidence>
<organism evidence="3 4">
    <name type="scientific">Gemmata palustris</name>
    <dbReference type="NCBI Taxonomy" id="2822762"/>
    <lineage>
        <taxon>Bacteria</taxon>
        <taxon>Pseudomonadati</taxon>
        <taxon>Planctomycetota</taxon>
        <taxon>Planctomycetia</taxon>
        <taxon>Gemmatales</taxon>
        <taxon>Gemmataceae</taxon>
        <taxon>Gemmata</taxon>
    </lineage>
</organism>
<dbReference type="PROSITE" id="PS50966">
    <property type="entry name" value="ZF_SWIM"/>
    <property type="match status" value="1"/>
</dbReference>
<keyword evidence="1" id="KW-0863">Zinc-finger</keyword>
<accession>A0ABS5BT66</accession>
<proteinExistence type="predicted"/>
<protein>
    <recommendedName>
        <fullName evidence="2">SWIM-type domain-containing protein</fullName>
    </recommendedName>
</protein>
<evidence type="ECO:0000313" key="3">
    <source>
        <dbReference type="EMBL" id="MBP3956480.1"/>
    </source>
</evidence>
<name>A0ABS5BT66_9BACT</name>
<comment type="caution">
    <text evidence="3">The sequence shown here is derived from an EMBL/GenBank/DDBJ whole genome shotgun (WGS) entry which is preliminary data.</text>
</comment>
<evidence type="ECO:0000259" key="2">
    <source>
        <dbReference type="PROSITE" id="PS50966"/>
    </source>
</evidence>
<feature type="domain" description="SWIM-type" evidence="2">
    <location>
        <begin position="75"/>
        <end position="109"/>
    </location>
</feature>
<sequence>MTTFTELLEPTKSEKHGSFIFTSGSTDFTNSSGTLTIMGTRSFAIYDVEEFPCDCGRGFMLFKKTPGTDVTEDRYACFIGSDGVGHCECKGFYSTGRCKHLASIHELVKANRI</sequence>
<evidence type="ECO:0000256" key="1">
    <source>
        <dbReference type="PROSITE-ProRule" id="PRU00325"/>
    </source>
</evidence>
<keyword evidence="1" id="KW-0479">Metal-binding</keyword>
<keyword evidence="1" id="KW-0862">Zinc</keyword>
<dbReference type="Proteomes" id="UP000676565">
    <property type="component" value="Unassembled WGS sequence"/>
</dbReference>
<dbReference type="EMBL" id="JAGKQQ010000001">
    <property type="protein sequence ID" value="MBP3956480.1"/>
    <property type="molecule type" value="Genomic_DNA"/>
</dbReference>
<reference evidence="3 4" key="1">
    <citation type="submission" date="2021-04" db="EMBL/GenBank/DDBJ databases">
        <authorList>
            <person name="Ivanova A."/>
        </authorList>
    </citation>
    <scope>NUCLEOTIDE SEQUENCE [LARGE SCALE GENOMIC DNA]</scope>
    <source>
        <strain evidence="3 4">G18</strain>
    </source>
</reference>